<dbReference type="Proteomes" id="UP000479000">
    <property type="component" value="Unassembled WGS sequence"/>
</dbReference>
<dbReference type="InterPro" id="IPR009057">
    <property type="entry name" value="Homeodomain-like_sf"/>
</dbReference>
<dbReference type="PANTHER" id="PTHR46271:SF4">
    <property type="entry name" value="HOMEOBOX PROTEIN, PUTATIVE-RELATED"/>
    <property type="match status" value="1"/>
</dbReference>
<dbReference type="GO" id="GO:0045944">
    <property type="term" value="P:positive regulation of transcription by RNA polymerase II"/>
    <property type="evidence" value="ECO:0007669"/>
    <property type="project" value="InterPro"/>
</dbReference>
<keyword evidence="2 3" id="KW-0238">DNA-binding</keyword>
<keyword evidence="7" id="KW-1185">Reference proteome</keyword>
<accession>A0A6H5HTK6</accession>
<evidence type="ECO:0000313" key="6">
    <source>
        <dbReference type="EMBL" id="CAB0021026.1"/>
    </source>
</evidence>
<dbReference type="GO" id="GO:0000978">
    <property type="term" value="F:RNA polymerase II cis-regulatory region sequence-specific DNA binding"/>
    <property type="evidence" value="ECO:0007669"/>
    <property type="project" value="TreeGrafter"/>
</dbReference>
<gene>
    <name evidence="6" type="ORF">NTEN_LOCUS24551</name>
</gene>
<evidence type="ECO:0000256" key="4">
    <source>
        <dbReference type="SAM" id="MobiDB-lite"/>
    </source>
</evidence>
<dbReference type="Gene3D" id="1.10.10.60">
    <property type="entry name" value="Homeodomain-like"/>
    <property type="match status" value="1"/>
</dbReference>
<sequence length="231" mass="25888">MDPFTNSDRIARTVCPVLNIKNGFFQGHPTFSSPSHFCLEPIGTSVNGSIVIVLKSRIGTVLQKKLFLIHIYLESLPEQVSVCPCVRLCCLDSSSILDDQVCVNYWIKKDSIGIVLKSRIGTEHQEKLFLVHIYSESLPEQVSVYPCKVQTENSGCRGGDLRPSLSEDGDDGGGSLCGGGPDKKKHRRNRTTFTTYQLHELERAFEKSHYPDVYSREELAMKVNLPEVRVQ</sequence>
<dbReference type="InterPro" id="IPR043562">
    <property type="entry name" value="RAX/RAX2"/>
</dbReference>
<dbReference type="InterPro" id="IPR001356">
    <property type="entry name" value="HD"/>
</dbReference>
<protein>
    <recommendedName>
        <fullName evidence="5">Homeobox domain-containing protein</fullName>
    </recommendedName>
</protein>
<dbReference type="EMBL" id="CADCXU010036214">
    <property type="protein sequence ID" value="CAB0021026.1"/>
    <property type="molecule type" value="Genomic_DNA"/>
</dbReference>
<comment type="subcellular location">
    <subcellularLocation>
        <location evidence="1 2 3">Nucleus</location>
    </subcellularLocation>
</comment>
<dbReference type="SMART" id="SM00389">
    <property type="entry name" value="HOX"/>
    <property type="match status" value="1"/>
</dbReference>
<dbReference type="GO" id="GO:0000981">
    <property type="term" value="F:DNA-binding transcription factor activity, RNA polymerase II-specific"/>
    <property type="evidence" value="ECO:0007669"/>
    <property type="project" value="InterPro"/>
</dbReference>
<evidence type="ECO:0000256" key="3">
    <source>
        <dbReference type="RuleBase" id="RU000682"/>
    </source>
</evidence>
<proteinExistence type="predicted"/>
<feature type="region of interest" description="Disordered" evidence="4">
    <location>
        <begin position="154"/>
        <end position="189"/>
    </location>
</feature>
<evidence type="ECO:0000256" key="2">
    <source>
        <dbReference type="PROSITE-ProRule" id="PRU00108"/>
    </source>
</evidence>
<keyword evidence="2 3" id="KW-0539">Nucleus</keyword>
<feature type="domain" description="Homeobox" evidence="5">
    <location>
        <begin position="184"/>
        <end position="231"/>
    </location>
</feature>
<dbReference type="OrthoDB" id="6159439at2759"/>
<feature type="non-terminal residue" evidence="6">
    <location>
        <position position="231"/>
    </location>
</feature>
<evidence type="ECO:0000256" key="1">
    <source>
        <dbReference type="ARBA" id="ARBA00004123"/>
    </source>
</evidence>
<evidence type="ECO:0000313" key="7">
    <source>
        <dbReference type="Proteomes" id="UP000479000"/>
    </source>
</evidence>
<dbReference type="SUPFAM" id="SSF46689">
    <property type="entry name" value="Homeodomain-like"/>
    <property type="match status" value="1"/>
</dbReference>
<keyword evidence="2 3" id="KW-0371">Homeobox</keyword>
<name>A0A6H5HTK6_9HEMI</name>
<reference evidence="6 7" key="1">
    <citation type="submission" date="2020-02" db="EMBL/GenBank/DDBJ databases">
        <authorList>
            <person name="Ferguson B K."/>
        </authorList>
    </citation>
    <scope>NUCLEOTIDE SEQUENCE [LARGE SCALE GENOMIC DNA]</scope>
</reference>
<dbReference type="GO" id="GO:0005634">
    <property type="term" value="C:nucleus"/>
    <property type="evidence" value="ECO:0007669"/>
    <property type="project" value="UniProtKB-SubCell"/>
</dbReference>
<evidence type="ECO:0000259" key="5">
    <source>
        <dbReference type="PROSITE" id="PS50071"/>
    </source>
</evidence>
<dbReference type="AlphaFoldDB" id="A0A6H5HTK6"/>
<organism evidence="6 7">
    <name type="scientific">Nesidiocoris tenuis</name>
    <dbReference type="NCBI Taxonomy" id="355587"/>
    <lineage>
        <taxon>Eukaryota</taxon>
        <taxon>Metazoa</taxon>
        <taxon>Ecdysozoa</taxon>
        <taxon>Arthropoda</taxon>
        <taxon>Hexapoda</taxon>
        <taxon>Insecta</taxon>
        <taxon>Pterygota</taxon>
        <taxon>Neoptera</taxon>
        <taxon>Paraneoptera</taxon>
        <taxon>Hemiptera</taxon>
        <taxon>Heteroptera</taxon>
        <taxon>Panheteroptera</taxon>
        <taxon>Cimicomorpha</taxon>
        <taxon>Miridae</taxon>
        <taxon>Dicyphina</taxon>
        <taxon>Nesidiocoris</taxon>
    </lineage>
</organism>
<dbReference type="PROSITE" id="PS50071">
    <property type="entry name" value="HOMEOBOX_2"/>
    <property type="match status" value="1"/>
</dbReference>
<dbReference type="CDD" id="cd00086">
    <property type="entry name" value="homeodomain"/>
    <property type="match status" value="1"/>
</dbReference>
<dbReference type="Pfam" id="PF00046">
    <property type="entry name" value="Homeodomain"/>
    <property type="match status" value="1"/>
</dbReference>
<dbReference type="PANTHER" id="PTHR46271">
    <property type="entry name" value="HOMEOBOX PROTEIN, PUTATIVE-RELATED"/>
    <property type="match status" value="1"/>
</dbReference>